<dbReference type="Pfam" id="PF09740">
    <property type="entry name" value="DUF2043"/>
    <property type="match status" value="1"/>
</dbReference>
<evidence type="ECO:0000256" key="9">
    <source>
        <dbReference type="ARBA" id="ARBA00023204"/>
    </source>
</evidence>
<keyword evidence="4" id="KW-0479">Metal-binding</keyword>
<gene>
    <name evidence="12" type="ORF">R5R35_007444</name>
</gene>
<feature type="compositionally biased region" description="Basic and acidic residues" evidence="10">
    <location>
        <begin position="382"/>
        <end position="398"/>
    </location>
</feature>
<dbReference type="Pfam" id="PF20867">
    <property type="entry name" value="UVSSA_N"/>
    <property type="match status" value="1"/>
</dbReference>
<sequence>MPSPLDTKLCQELAQHIEALTHTGQKVLEPTLIKKIKQICRSSEGYVEHAYHLLLHQLGEQHAEVRFSAFQIIDELFRRSHSFREHLVSDMQRIMELTVETNPNNCLPPPKTAAVNLKNLALRSFHEWNVQYGSGYKRLQIGYNFLRKCKNIDFDNLEFENAIERARREENLRHQQIVNEEKIQKVLTEYNDLYEEIKATITSLENCIKLLVPSLDDFFISCDNMDESDIDTFNSELVVTSPHLKCSNKENKVDIREHGMNTNFSVEVEIKPVASVKETAENAAVFENARDAQRLIKNRYIPRVKNWLKVITKCSGKTDDIKKMVNLKDELEKSLKNCDRLDISRKNSDDSSDSDLEEVPDKEGYEEHVVEEHVLFAQSSSRSEKPTSSKKDWSIFSKDNNEKDPTTLLSTLSTLQTTKNSHPSCSEHSFATTSSGEQEVKVQKTEEIECLPSTSHNNQSTQSRKQKLLSVAPKLPFDIDLYHWEEEKLAAPTMLLVKPDGARFWSATSTDEMEEIVVPEGAASLRTRVIEFSGRHEPVKWACRAPLPSGKLCPRRDRYKCPFHGPVVARDSSGKCSNPEDEARLKQMQEEEQQKNPDWQDPKLLQEIKEATGVDLKMPEKGKRKKKSDQTKYPGLTDIKAKQNNAYTRLAKKVFKKGSMKRIAQSLDNADHKRFRDKYGDQFNYVHETS</sequence>
<keyword evidence="3" id="KW-0158">Chromosome</keyword>
<dbReference type="GO" id="GO:0006283">
    <property type="term" value="P:transcription-coupled nucleotide-excision repair"/>
    <property type="evidence" value="ECO:0007669"/>
    <property type="project" value="TreeGrafter"/>
</dbReference>
<evidence type="ECO:0000256" key="1">
    <source>
        <dbReference type="ARBA" id="ARBA00004286"/>
    </source>
</evidence>
<keyword evidence="9" id="KW-0234">DNA repair</keyword>
<feature type="region of interest" description="Disordered" evidence="10">
    <location>
        <begin position="343"/>
        <end position="398"/>
    </location>
</feature>
<feature type="region of interest" description="Disordered" evidence="10">
    <location>
        <begin position="569"/>
        <end position="600"/>
    </location>
</feature>
<evidence type="ECO:0000256" key="5">
    <source>
        <dbReference type="ARBA" id="ARBA00022763"/>
    </source>
</evidence>
<dbReference type="InterPro" id="IPR049431">
    <property type="entry name" value="UVSSA_C"/>
</dbReference>
<accession>A0AAN9VCY9</accession>
<keyword evidence="5" id="KW-0227">DNA damage</keyword>
<dbReference type="InterPro" id="IPR049408">
    <property type="entry name" value="UVSSA_N_a-solenoid_rpt"/>
</dbReference>
<keyword evidence="7" id="KW-0862">Zinc</keyword>
<evidence type="ECO:0000256" key="2">
    <source>
        <dbReference type="ARBA" id="ARBA00009240"/>
    </source>
</evidence>
<evidence type="ECO:0000256" key="4">
    <source>
        <dbReference type="ARBA" id="ARBA00022723"/>
    </source>
</evidence>
<comment type="caution">
    <text evidence="12">The sequence shown here is derived from an EMBL/GenBank/DDBJ whole genome shotgun (WGS) entry which is preliminary data.</text>
</comment>
<feature type="region of interest" description="Disordered" evidence="10">
    <location>
        <begin position="415"/>
        <end position="439"/>
    </location>
</feature>
<dbReference type="GO" id="GO:0005694">
    <property type="term" value="C:chromosome"/>
    <property type="evidence" value="ECO:0007669"/>
    <property type="project" value="UniProtKB-SubCell"/>
</dbReference>
<dbReference type="PANTHER" id="PTHR28670:SF1">
    <property type="entry name" value="UV-STIMULATED SCAFFOLD PROTEIN A"/>
    <property type="match status" value="1"/>
</dbReference>
<dbReference type="EMBL" id="JAZDUA010000352">
    <property type="protein sequence ID" value="KAK7794010.1"/>
    <property type="molecule type" value="Genomic_DNA"/>
</dbReference>
<protein>
    <recommendedName>
        <fullName evidence="11">UV-stimulated scaffold protein A C-terminal domain-containing protein</fullName>
    </recommendedName>
</protein>
<dbReference type="GO" id="GO:0008270">
    <property type="term" value="F:zinc ion binding"/>
    <property type="evidence" value="ECO:0007669"/>
    <property type="project" value="UniProtKB-KW"/>
</dbReference>
<feature type="compositionally biased region" description="Basic and acidic residues" evidence="10">
    <location>
        <begin position="359"/>
        <end position="374"/>
    </location>
</feature>
<evidence type="ECO:0000313" key="12">
    <source>
        <dbReference type="EMBL" id="KAK7794010.1"/>
    </source>
</evidence>
<feature type="compositionally biased region" description="Basic and acidic residues" evidence="10">
    <location>
        <begin position="581"/>
        <end position="600"/>
    </location>
</feature>
<keyword evidence="8" id="KW-0175">Coiled coil</keyword>
<evidence type="ECO:0000259" key="11">
    <source>
        <dbReference type="Pfam" id="PF09740"/>
    </source>
</evidence>
<organism evidence="12 13">
    <name type="scientific">Gryllus longicercus</name>
    <dbReference type="NCBI Taxonomy" id="2509291"/>
    <lineage>
        <taxon>Eukaryota</taxon>
        <taxon>Metazoa</taxon>
        <taxon>Ecdysozoa</taxon>
        <taxon>Arthropoda</taxon>
        <taxon>Hexapoda</taxon>
        <taxon>Insecta</taxon>
        <taxon>Pterygota</taxon>
        <taxon>Neoptera</taxon>
        <taxon>Polyneoptera</taxon>
        <taxon>Orthoptera</taxon>
        <taxon>Ensifera</taxon>
        <taxon>Gryllidea</taxon>
        <taxon>Grylloidea</taxon>
        <taxon>Gryllidae</taxon>
        <taxon>Gryllinae</taxon>
        <taxon>Gryllus</taxon>
    </lineage>
</organism>
<comment type="similarity">
    <text evidence="2">Belongs to the UVSSA family.</text>
</comment>
<evidence type="ECO:0000313" key="13">
    <source>
        <dbReference type="Proteomes" id="UP001378592"/>
    </source>
</evidence>
<dbReference type="PANTHER" id="PTHR28670">
    <property type="entry name" value="UV-STIMULATED SCAFFOLD PROTEIN A"/>
    <property type="match status" value="1"/>
</dbReference>
<dbReference type="InterPro" id="IPR018610">
    <property type="entry name" value="UVSSA"/>
</dbReference>
<evidence type="ECO:0000256" key="7">
    <source>
        <dbReference type="ARBA" id="ARBA00022833"/>
    </source>
</evidence>
<name>A0AAN9VCY9_9ORTH</name>
<evidence type="ECO:0000256" key="10">
    <source>
        <dbReference type="SAM" id="MobiDB-lite"/>
    </source>
</evidence>
<feature type="domain" description="UV-stimulated scaffold protein A C-terminal" evidence="11">
    <location>
        <begin position="472"/>
        <end position="578"/>
    </location>
</feature>
<dbReference type="GO" id="GO:0000993">
    <property type="term" value="F:RNA polymerase II complex binding"/>
    <property type="evidence" value="ECO:0007669"/>
    <property type="project" value="TreeGrafter"/>
</dbReference>
<evidence type="ECO:0000256" key="6">
    <source>
        <dbReference type="ARBA" id="ARBA00022771"/>
    </source>
</evidence>
<dbReference type="Proteomes" id="UP001378592">
    <property type="component" value="Unassembled WGS sequence"/>
</dbReference>
<keyword evidence="13" id="KW-1185">Reference proteome</keyword>
<comment type="subcellular location">
    <subcellularLocation>
        <location evidence="1">Chromosome</location>
    </subcellularLocation>
</comment>
<keyword evidence="6" id="KW-0863">Zinc-finger</keyword>
<dbReference type="AlphaFoldDB" id="A0AAN9VCY9"/>
<dbReference type="GO" id="GO:0009411">
    <property type="term" value="P:response to UV"/>
    <property type="evidence" value="ECO:0007669"/>
    <property type="project" value="InterPro"/>
</dbReference>
<evidence type="ECO:0000256" key="3">
    <source>
        <dbReference type="ARBA" id="ARBA00022454"/>
    </source>
</evidence>
<reference evidence="12 13" key="1">
    <citation type="submission" date="2024-03" db="EMBL/GenBank/DDBJ databases">
        <title>The genome assembly and annotation of the cricket Gryllus longicercus Weissman &amp; Gray.</title>
        <authorList>
            <person name="Szrajer S."/>
            <person name="Gray D."/>
            <person name="Ylla G."/>
        </authorList>
    </citation>
    <scope>NUCLEOTIDE SEQUENCE [LARGE SCALE GENOMIC DNA]</scope>
    <source>
        <strain evidence="12">DAG 2021-001</strain>
        <tissue evidence="12">Whole body minus gut</tissue>
    </source>
</reference>
<feature type="compositionally biased region" description="Polar residues" evidence="10">
    <location>
        <begin position="419"/>
        <end position="437"/>
    </location>
</feature>
<proteinExistence type="inferred from homology"/>
<evidence type="ECO:0000256" key="8">
    <source>
        <dbReference type="ARBA" id="ARBA00023054"/>
    </source>
</evidence>